<dbReference type="InterPro" id="IPR057854">
    <property type="entry name" value="TPR_WDR11"/>
</dbReference>
<protein>
    <submittedName>
        <fullName evidence="4">Wd repeat-containing protein</fullName>
    </submittedName>
</protein>
<dbReference type="OrthoDB" id="1291858at2759"/>
<proteinExistence type="predicted"/>
<dbReference type="AlphaFoldDB" id="A0A9Q0R632"/>
<dbReference type="Pfam" id="PF23752">
    <property type="entry name" value="Beta-prop_WDR11_2nd"/>
    <property type="match status" value="1"/>
</dbReference>
<feature type="region of interest" description="Disordered" evidence="1">
    <location>
        <begin position="1138"/>
        <end position="1168"/>
    </location>
</feature>
<evidence type="ECO:0000259" key="2">
    <source>
        <dbReference type="Pfam" id="PF23752"/>
    </source>
</evidence>
<gene>
    <name evidence="4" type="ORF">M0811_03016</name>
</gene>
<feature type="region of interest" description="Disordered" evidence="1">
    <location>
        <begin position="749"/>
        <end position="769"/>
    </location>
</feature>
<comment type="caution">
    <text evidence="4">The sequence shown here is derived from an EMBL/GenBank/DDBJ whole genome shotgun (WGS) entry which is preliminary data.</text>
</comment>
<evidence type="ECO:0000313" key="5">
    <source>
        <dbReference type="Proteomes" id="UP001149090"/>
    </source>
</evidence>
<reference evidence="4" key="1">
    <citation type="submission" date="2022-10" db="EMBL/GenBank/DDBJ databases">
        <title>Novel sulphate-reducing endosymbionts in the free-living metamonad Anaeramoeba.</title>
        <authorList>
            <person name="Jerlstrom-Hultqvist J."/>
            <person name="Cepicka I."/>
            <person name="Gallot-Lavallee L."/>
            <person name="Salas-Leiva D."/>
            <person name="Curtis B.A."/>
            <person name="Zahonova K."/>
            <person name="Pipaliya S."/>
            <person name="Dacks J."/>
            <person name="Roger A.J."/>
        </authorList>
    </citation>
    <scope>NUCLEOTIDE SEQUENCE</scope>
    <source>
        <strain evidence="4">BMAN</strain>
    </source>
</reference>
<dbReference type="Proteomes" id="UP001149090">
    <property type="component" value="Unassembled WGS sequence"/>
</dbReference>
<dbReference type="SUPFAM" id="SSF50978">
    <property type="entry name" value="WD40 repeat-like"/>
    <property type="match status" value="2"/>
</dbReference>
<feature type="domain" description="WDR11 TPR" evidence="3">
    <location>
        <begin position="835"/>
        <end position="1152"/>
    </location>
</feature>
<organism evidence="4 5">
    <name type="scientific">Anaeramoeba ignava</name>
    <name type="common">Anaerobic marine amoeba</name>
    <dbReference type="NCBI Taxonomy" id="1746090"/>
    <lineage>
        <taxon>Eukaryota</taxon>
        <taxon>Metamonada</taxon>
        <taxon>Anaeramoebidae</taxon>
        <taxon>Anaeramoeba</taxon>
    </lineage>
</organism>
<keyword evidence="5" id="KW-1185">Reference proteome</keyword>
<dbReference type="InterPro" id="IPR057853">
    <property type="entry name" value="Beta-prop_WDR11_2nd"/>
</dbReference>
<feature type="compositionally biased region" description="Acidic residues" evidence="1">
    <location>
        <begin position="749"/>
        <end position="767"/>
    </location>
</feature>
<evidence type="ECO:0000313" key="4">
    <source>
        <dbReference type="EMBL" id="KAJ5067826.1"/>
    </source>
</evidence>
<sequence>MEFLTKIILPQIEEINKNAIDCGDQKLIAFASNSTIFIFDPFNMVIIQQFETNIHSITHLCWCPITIHCEIKKPSDLILIGNSSGDLSIWESRRGKLWQQLPHTKKSKQRLLLDLKWIKFKSCLFIVALFNPFLIVFYSISDYQNSPFLQEIDLTENFQPNDKLQSFEFHPEKPGLVAVFSDKGDFMISLKFNYSQPQFDDGKVEKMSEILSLFSTEFEDPLDSIIFNHAIFNPRKKHLIHLIFNRLVIVFDIFHKKIVGHFFIKDSKPPIIQAQYFSSGNYWLFFHEDCSISIIGETLKNNYYHFNLISFIRIADSFEHLAYYPISKLILTREESNQCLFFAGNKIWKWKFKFDDRFKFRSTLSGFYEMIGNEINCLSVYSRRRSKIKYIALGSTNGSIQIVDSLTGILYKKFELMEMCISGIDWIDSHTLICLGAQQFEKKSINQIVMLDINTGISKNIIQLELLNDSINKICVSVDGQYLAIIYNQLSFEIWDLHKIRKLDKILYPKIIDLEWGAILLNQKLISFIIIKKHEIFLCSFSEQKIIENKFVNFPKSLGTLTCVAFHRKAFAVSNLSGVIHLVKFVPKSEVSSSSIDISFYKMIFSPSQELYLLGISSEGFVYLIDFNQSKPNLIRMSENSKEIEVKDIAWVDEKHPIILCYDGFIRIFNLNLAIQNETISFQKFPFICRTPYFLSFKKQEILRTLLQIRHSFPKPNPIESEDENLFEKSNSTDNLIGNENLIESEDENFNENENENENENSFESEDEKIIEKPKSISNSNSKNLLQNQFNNIEFYRISRDDTIHQMVKFTDKMKLNTKKKILRIQSIPKTFLEIAKFFGDQEELRFWKLALYYLQLFSSKKTEEKEKEKEKENNEDKSTKIGTEINVYEKESLNTKNFHFPKTKSSNVYELTNDNLQKYNHPNHSLSPKYRVLQTNETIRNEIFEESKIRLNNSTTENELKLDEIGKLIFTKKNEYALPILLGTGGSNNDSCANLIKAAVISSQISTESFISTISSIGRFFIQNNNFWDGIQILCALGLHMEACQHLILSGFWKTASLIAKLNLNTEKSLSIFRRYGNHLIQKKHKVKAIEIFLCAGDFEKVIELLFEINHIDTAFFFFQACIQYSVISDYQENLNENQNSNQNQNQNQNSKSKSKSKSNFISFKSC</sequence>
<evidence type="ECO:0000259" key="3">
    <source>
        <dbReference type="Pfam" id="PF23753"/>
    </source>
</evidence>
<feature type="domain" description="WDR11 second beta-propeller" evidence="2">
    <location>
        <begin position="388"/>
        <end position="516"/>
    </location>
</feature>
<dbReference type="InterPro" id="IPR036322">
    <property type="entry name" value="WD40_repeat_dom_sf"/>
</dbReference>
<name>A0A9Q0R632_ANAIG</name>
<dbReference type="Gene3D" id="2.130.10.10">
    <property type="entry name" value="YVTN repeat-like/Quinoprotein amine dehydrogenase"/>
    <property type="match status" value="2"/>
</dbReference>
<dbReference type="InterPro" id="IPR039694">
    <property type="entry name" value="WDR11"/>
</dbReference>
<dbReference type="EMBL" id="JAPDFW010000125">
    <property type="protein sequence ID" value="KAJ5067826.1"/>
    <property type="molecule type" value="Genomic_DNA"/>
</dbReference>
<dbReference type="PANTHER" id="PTHR14593:SF5">
    <property type="entry name" value="WD REPEAT-CONTAINING PROTEIN 11"/>
    <property type="match status" value="1"/>
</dbReference>
<dbReference type="Pfam" id="PF23753">
    <property type="entry name" value="TPR_WDR11"/>
    <property type="match status" value="1"/>
</dbReference>
<accession>A0A9Q0R632</accession>
<feature type="compositionally biased region" description="Low complexity" evidence="1">
    <location>
        <begin position="1139"/>
        <end position="1168"/>
    </location>
</feature>
<dbReference type="PANTHER" id="PTHR14593">
    <property type="entry name" value="WD REPEAT-CONTAINING PROTEIN 11"/>
    <property type="match status" value="1"/>
</dbReference>
<dbReference type="InterPro" id="IPR015943">
    <property type="entry name" value="WD40/YVTN_repeat-like_dom_sf"/>
</dbReference>
<dbReference type="GO" id="GO:0005737">
    <property type="term" value="C:cytoplasm"/>
    <property type="evidence" value="ECO:0007669"/>
    <property type="project" value="TreeGrafter"/>
</dbReference>
<evidence type="ECO:0000256" key="1">
    <source>
        <dbReference type="SAM" id="MobiDB-lite"/>
    </source>
</evidence>